<feature type="non-terminal residue" evidence="3">
    <location>
        <position position="1173"/>
    </location>
</feature>
<evidence type="ECO:0000313" key="3">
    <source>
        <dbReference type="EMBL" id="ODM88748.1"/>
    </source>
</evidence>
<reference evidence="3 4" key="1">
    <citation type="journal article" date="2016" name="Genome Biol. Evol.">
        <title>Gene Family Evolution Reflects Adaptation to Soil Environmental Stressors in the Genome of the Collembolan Orchesella cincta.</title>
        <authorList>
            <person name="Faddeeva-Vakhrusheva A."/>
            <person name="Derks M.F."/>
            <person name="Anvar S.Y."/>
            <person name="Agamennone V."/>
            <person name="Suring W."/>
            <person name="Smit S."/>
            <person name="van Straalen N.M."/>
            <person name="Roelofs D."/>
        </authorList>
    </citation>
    <scope>NUCLEOTIDE SEQUENCE [LARGE SCALE GENOMIC DNA]</scope>
    <source>
        <tissue evidence="3">Mixed pool</tissue>
    </source>
</reference>
<keyword evidence="4" id="KW-1185">Reference proteome</keyword>
<feature type="region of interest" description="Disordered" evidence="2">
    <location>
        <begin position="355"/>
        <end position="538"/>
    </location>
</feature>
<evidence type="ECO:0000313" key="4">
    <source>
        <dbReference type="Proteomes" id="UP000094527"/>
    </source>
</evidence>
<organism evidence="3 4">
    <name type="scientific">Orchesella cincta</name>
    <name type="common">Springtail</name>
    <name type="synonym">Podura cincta</name>
    <dbReference type="NCBI Taxonomy" id="48709"/>
    <lineage>
        <taxon>Eukaryota</taxon>
        <taxon>Metazoa</taxon>
        <taxon>Ecdysozoa</taxon>
        <taxon>Arthropoda</taxon>
        <taxon>Hexapoda</taxon>
        <taxon>Collembola</taxon>
        <taxon>Entomobryomorpha</taxon>
        <taxon>Entomobryoidea</taxon>
        <taxon>Orchesellidae</taxon>
        <taxon>Orchesellinae</taxon>
        <taxon>Orchesella</taxon>
    </lineage>
</organism>
<evidence type="ECO:0000256" key="1">
    <source>
        <dbReference type="SAM" id="Coils"/>
    </source>
</evidence>
<keyword evidence="1" id="KW-0175">Coiled coil</keyword>
<feature type="compositionally biased region" description="Acidic residues" evidence="2">
    <location>
        <begin position="402"/>
        <end position="417"/>
    </location>
</feature>
<dbReference type="EMBL" id="LJIJ01003249">
    <property type="protein sequence ID" value="ODM88748.1"/>
    <property type="molecule type" value="Genomic_DNA"/>
</dbReference>
<feature type="compositionally biased region" description="Acidic residues" evidence="2">
    <location>
        <begin position="652"/>
        <end position="663"/>
    </location>
</feature>
<feature type="region of interest" description="Disordered" evidence="2">
    <location>
        <begin position="253"/>
        <end position="282"/>
    </location>
</feature>
<protein>
    <submittedName>
        <fullName evidence="3">Uncharacterized protein</fullName>
    </submittedName>
</protein>
<dbReference type="AlphaFoldDB" id="A0A1D2M700"/>
<feature type="region of interest" description="Disordered" evidence="2">
    <location>
        <begin position="635"/>
        <end position="701"/>
    </location>
</feature>
<accession>A0A1D2M700</accession>
<sequence length="1173" mass="130497">CKASSLTLLLKTSKTVAICPLNEEVEDGGEEYVQPLEIQAQGEQLDAFVEDEQTVALYSPDKEVVQPMEIQTQGEQLDTFAECEQTMRKKERGAEKKNDREQPEEMNIVLVSPSVAEQTESIDNTLLLNSNPEVVKLDESSERLSPSSLAAPSVEWQIVHEDAQVEADNEEERNTLENEMEEVGSTVSAKVHEQTENVEGMILPDQHIDAEQEREPIPGTEEEENVEVAALLAYISVLKNRIVKLSESRRAGIPEEEQPLGAEPASVRSSEEKDEEEALSIGQEMDCDPVVSSTEEGIVKNIVTLGSHHESVPIPDIPEETKETGEVESMVEEFDHDSCSVFDSVEVPSSVVTVGEEEKLGNETEEQTPGAVEETITQAPAPPVEEIEEAPNSTSDAISLCDNDDDERLDLCDEVYEPTEQPLREEFEESSPDIEASDSEDGKLFENETDLDTDTEVDEQEPPAAASNTEHLETFQVEANGASSVSSPVPVQVNENVGEQLAIENEDESLESVEEMQFEQQEEDDGMETEDESAPQEGNGMLTALCNVASFLIGLADVAEKVEQQQVPRDEIDRDSAIQVAVEETIDAVVEKVVETETVDFETNSWVQIETEVVSGEGAELEDMVLCVSPNRDYPLVESDSEVEGEGKAEEAAFDDDEEDDNETACSSESEKAPPYSPLSPYPKPGGRQNYEDEGHCSISPQEPHVFQASAEADNEEGAMMATELPFPEENYEIVSPPTPQLTIEIGQEEDDLSFESGLNEEQDLVMISRPAVPEENIEQAAEIVDAEVEDLSAFFWDTFTLKDSTGTQPEENTVYETGFRVAGAAPSNEGVGGKIRYAVFTSKSNQVDDEKDVSGDDQPSQEVVVPNTLYCVTNIRNNNDLRKALECLKMQRQQEKEQEEEVDDDDDDYGRLYIDEGPWTEQQDDIGFNDNPPVPINLGRVDLVDDFDGVVVQIREEGFCPYSSLPYSASYHHHHHPSEIDGGTEAQRSYLNLEHLQDDIEYPPQEQALDLSSKSQQREMEVGIKFCARLGSRAALEREAFPNSVPLRLSLPSSEDNLEIRGDPLMTPSTPEPPPSGIDLILQASKEVELRIRAESRHKRYLARRLAHLRREESKRIRKQLEAGVADPTGIIGENTRQLLRAKWAMRPVRNFIVFSATINNYYERVLMKELR</sequence>
<gene>
    <name evidence="3" type="ORF">Ocin01_17934</name>
</gene>
<evidence type="ECO:0000256" key="2">
    <source>
        <dbReference type="SAM" id="MobiDB-lite"/>
    </source>
</evidence>
<feature type="compositionally biased region" description="Acidic residues" evidence="2">
    <location>
        <begin position="504"/>
        <end position="534"/>
    </location>
</feature>
<feature type="compositionally biased region" description="Pro residues" evidence="2">
    <location>
        <begin position="675"/>
        <end position="684"/>
    </location>
</feature>
<proteinExistence type="predicted"/>
<feature type="coiled-coil region" evidence="1">
    <location>
        <begin position="879"/>
        <end position="906"/>
    </location>
</feature>
<feature type="non-terminal residue" evidence="3">
    <location>
        <position position="1"/>
    </location>
</feature>
<feature type="compositionally biased region" description="Low complexity" evidence="2">
    <location>
        <begin position="483"/>
        <end position="493"/>
    </location>
</feature>
<feature type="compositionally biased region" description="Acidic residues" evidence="2">
    <location>
        <begin position="426"/>
        <end position="439"/>
    </location>
</feature>
<feature type="compositionally biased region" description="Acidic residues" evidence="2">
    <location>
        <begin position="447"/>
        <end position="461"/>
    </location>
</feature>
<name>A0A1D2M700_ORCCI</name>
<dbReference type="Proteomes" id="UP000094527">
    <property type="component" value="Unassembled WGS sequence"/>
</dbReference>
<comment type="caution">
    <text evidence="3">The sequence shown here is derived from an EMBL/GenBank/DDBJ whole genome shotgun (WGS) entry which is preliminary data.</text>
</comment>